<keyword evidence="5" id="KW-1185">Reference proteome</keyword>
<feature type="chain" id="PRO_5035203039" description="M23ase beta-sheet core domain-containing protein" evidence="2">
    <location>
        <begin position="27"/>
        <end position="347"/>
    </location>
</feature>
<dbReference type="CDD" id="cd12797">
    <property type="entry name" value="M23_peptidase"/>
    <property type="match status" value="1"/>
</dbReference>
<dbReference type="Gene3D" id="2.70.70.10">
    <property type="entry name" value="Glucose Permease (Domain IIA)"/>
    <property type="match status" value="1"/>
</dbReference>
<feature type="domain" description="M23ase beta-sheet core" evidence="3">
    <location>
        <begin position="87"/>
        <end position="179"/>
    </location>
</feature>
<dbReference type="Pfam" id="PF01551">
    <property type="entry name" value="Peptidase_M23"/>
    <property type="match status" value="1"/>
</dbReference>
<dbReference type="RefSeq" id="WP_189516740.1">
    <property type="nucleotide sequence ID" value="NZ_BMXG01000024.1"/>
</dbReference>
<dbReference type="InterPro" id="IPR016047">
    <property type="entry name" value="M23ase_b-sheet_dom"/>
</dbReference>
<dbReference type="Proteomes" id="UP000642829">
    <property type="component" value="Unassembled WGS sequence"/>
</dbReference>
<protein>
    <recommendedName>
        <fullName evidence="3">M23ase beta-sheet core domain-containing protein</fullName>
    </recommendedName>
</protein>
<comment type="caution">
    <text evidence="4">The sequence shown here is derived from an EMBL/GenBank/DDBJ whole genome shotgun (WGS) entry which is preliminary data.</text>
</comment>
<sequence length="347" mass="38808">MVKRQRHAIRCFLVCLLGMFPFALQADEPPLFWPTPNPAFFEGATWEDIVQPAASGTTESALFGCVRNGGSRFHEAIDLKPIGRDRHNEATDAIYAVMPGRVAYINPHAGNSSYGRYIVLEHQDADVAVYTLYAHLSAIEPGLREGSLVTGAQRIGTMGRSAAGYTIPRQQAHLHFEIGLRKSTNFDAWYKKARYSGKNHHGDYSGLNLIGADPVDFWETVRAGKLKTFREYFFNLPTAFTLRVGTKTVPEYINRYPQLLTKPIPSSGVTGWDIDYTWYGLPKRWTPLGAEAFPYGAKEGDIALLDFNPEAFESQCRDTLEFSNSNPEGTVKLGKNLKNDLKQIFGF</sequence>
<organism evidence="4 5">
    <name type="scientific">Cerasicoccus arenae</name>
    <dbReference type="NCBI Taxonomy" id="424488"/>
    <lineage>
        <taxon>Bacteria</taxon>
        <taxon>Pseudomonadati</taxon>
        <taxon>Verrucomicrobiota</taxon>
        <taxon>Opitutia</taxon>
        <taxon>Puniceicoccales</taxon>
        <taxon>Cerasicoccaceae</taxon>
        <taxon>Cerasicoccus</taxon>
    </lineage>
</organism>
<evidence type="ECO:0000313" key="5">
    <source>
        <dbReference type="Proteomes" id="UP000642829"/>
    </source>
</evidence>
<dbReference type="GO" id="GO:0004222">
    <property type="term" value="F:metalloendopeptidase activity"/>
    <property type="evidence" value="ECO:0007669"/>
    <property type="project" value="TreeGrafter"/>
</dbReference>
<dbReference type="SUPFAM" id="SSF51261">
    <property type="entry name" value="Duplicated hybrid motif"/>
    <property type="match status" value="1"/>
</dbReference>
<reference evidence="4" key="1">
    <citation type="journal article" date="2014" name="Int. J. Syst. Evol. Microbiol.">
        <title>Complete genome sequence of Corynebacterium casei LMG S-19264T (=DSM 44701T), isolated from a smear-ripened cheese.</title>
        <authorList>
            <consortium name="US DOE Joint Genome Institute (JGI-PGF)"/>
            <person name="Walter F."/>
            <person name="Albersmeier A."/>
            <person name="Kalinowski J."/>
            <person name="Ruckert C."/>
        </authorList>
    </citation>
    <scope>NUCLEOTIDE SEQUENCE</scope>
    <source>
        <strain evidence="4">KCTC 12870</strain>
    </source>
</reference>
<dbReference type="AlphaFoldDB" id="A0A8J3GG47"/>
<dbReference type="PANTHER" id="PTHR21666:SF289">
    <property type="entry name" value="L-ALA--D-GLU ENDOPEPTIDASE"/>
    <property type="match status" value="1"/>
</dbReference>
<dbReference type="InterPro" id="IPR011055">
    <property type="entry name" value="Dup_hybrid_motif"/>
</dbReference>
<feature type="signal peptide" evidence="2">
    <location>
        <begin position="1"/>
        <end position="26"/>
    </location>
</feature>
<evidence type="ECO:0000256" key="1">
    <source>
        <dbReference type="ARBA" id="ARBA00022729"/>
    </source>
</evidence>
<gene>
    <name evidence="4" type="ORF">GCM10007047_30260</name>
</gene>
<dbReference type="PANTHER" id="PTHR21666">
    <property type="entry name" value="PEPTIDASE-RELATED"/>
    <property type="match status" value="1"/>
</dbReference>
<evidence type="ECO:0000313" key="4">
    <source>
        <dbReference type="EMBL" id="GHC10853.1"/>
    </source>
</evidence>
<evidence type="ECO:0000259" key="3">
    <source>
        <dbReference type="Pfam" id="PF01551"/>
    </source>
</evidence>
<name>A0A8J3GG47_9BACT</name>
<keyword evidence="1 2" id="KW-0732">Signal</keyword>
<dbReference type="InterPro" id="IPR050570">
    <property type="entry name" value="Cell_wall_metabolism_enzyme"/>
</dbReference>
<dbReference type="EMBL" id="BMXG01000024">
    <property type="protein sequence ID" value="GHC10853.1"/>
    <property type="molecule type" value="Genomic_DNA"/>
</dbReference>
<reference evidence="4" key="2">
    <citation type="submission" date="2020-09" db="EMBL/GenBank/DDBJ databases">
        <authorList>
            <person name="Sun Q."/>
            <person name="Kim S."/>
        </authorList>
    </citation>
    <scope>NUCLEOTIDE SEQUENCE</scope>
    <source>
        <strain evidence="4">KCTC 12870</strain>
    </source>
</reference>
<evidence type="ECO:0000256" key="2">
    <source>
        <dbReference type="SAM" id="SignalP"/>
    </source>
</evidence>
<proteinExistence type="predicted"/>
<accession>A0A8J3GG47</accession>